<dbReference type="OMA" id="FPWKEMT"/>
<evidence type="ECO:0000256" key="8">
    <source>
        <dbReference type="ARBA" id="ARBA00022692"/>
    </source>
</evidence>
<name>V4P9C3_EUTSA</name>
<dbReference type="GO" id="GO:0016024">
    <property type="term" value="P:CDP-diacylglycerol biosynthetic process"/>
    <property type="evidence" value="ECO:0007669"/>
    <property type="project" value="UniProtKB-UniPathway"/>
</dbReference>
<dbReference type="STRING" id="72664.V4P9C3"/>
<feature type="transmembrane region" description="Helical" evidence="16">
    <location>
        <begin position="74"/>
        <end position="94"/>
    </location>
</feature>
<evidence type="ECO:0000256" key="3">
    <source>
        <dbReference type="ARBA" id="ARBA00005189"/>
    </source>
</evidence>
<feature type="transmembrane region" description="Helical" evidence="16">
    <location>
        <begin position="49"/>
        <end position="68"/>
    </location>
</feature>
<evidence type="ECO:0000256" key="13">
    <source>
        <dbReference type="ARBA" id="ARBA00023209"/>
    </source>
</evidence>
<evidence type="ECO:0000256" key="6">
    <source>
        <dbReference type="ARBA" id="ARBA00022516"/>
    </source>
</evidence>
<evidence type="ECO:0000256" key="7">
    <source>
        <dbReference type="ARBA" id="ARBA00022679"/>
    </source>
</evidence>
<keyword evidence="8 15" id="KW-0812">Transmembrane</keyword>
<accession>V4P9C3</accession>
<feature type="transmembrane region" description="Helical" evidence="16">
    <location>
        <begin position="214"/>
        <end position="234"/>
    </location>
</feature>
<dbReference type="GO" id="GO:0005789">
    <property type="term" value="C:endoplasmic reticulum membrane"/>
    <property type="evidence" value="ECO:0007669"/>
    <property type="project" value="TreeGrafter"/>
</dbReference>
<keyword evidence="14" id="KW-1208">Phospholipid metabolism</keyword>
<dbReference type="AlphaFoldDB" id="V4P9C3"/>
<feature type="transmembrane region" description="Helical" evidence="16">
    <location>
        <begin position="106"/>
        <end position="125"/>
    </location>
</feature>
<dbReference type="Gramene" id="ESQ56261">
    <property type="protein sequence ID" value="ESQ56261"/>
    <property type="gene ID" value="EUTSA_v10026913mg"/>
</dbReference>
<dbReference type="Proteomes" id="UP000030689">
    <property type="component" value="Unassembled WGS sequence"/>
</dbReference>
<evidence type="ECO:0000313" key="17">
    <source>
        <dbReference type="EMBL" id="ESQ56261.1"/>
    </source>
</evidence>
<protein>
    <recommendedName>
        <fullName evidence="5 15">Phosphatidate cytidylyltransferase</fullName>
        <ecNumber evidence="5 15">2.7.7.41</ecNumber>
    </recommendedName>
</protein>
<dbReference type="EC" id="2.7.7.41" evidence="5 15"/>
<feature type="transmembrane region" description="Helical" evidence="16">
    <location>
        <begin position="168"/>
        <end position="194"/>
    </location>
</feature>
<comment type="pathway">
    <text evidence="3">Lipid metabolism.</text>
</comment>
<evidence type="ECO:0000256" key="11">
    <source>
        <dbReference type="ARBA" id="ARBA00023098"/>
    </source>
</evidence>
<evidence type="ECO:0000256" key="4">
    <source>
        <dbReference type="ARBA" id="ARBA00010185"/>
    </source>
</evidence>
<comment type="similarity">
    <text evidence="4 15">Belongs to the CDS family.</text>
</comment>
<dbReference type="InterPro" id="IPR000374">
    <property type="entry name" value="PC_trans"/>
</dbReference>
<proteinExistence type="inferred from homology"/>
<dbReference type="EMBL" id="KI517384">
    <property type="protein sequence ID" value="ESQ56261.1"/>
    <property type="molecule type" value="Genomic_DNA"/>
</dbReference>
<keyword evidence="7 15" id="KW-0808">Transferase</keyword>
<gene>
    <name evidence="17" type="ORF">EUTSA_v10026913mg</name>
</gene>
<reference evidence="17 18" key="1">
    <citation type="journal article" date="2013" name="Front. Plant Sci.">
        <title>The Reference Genome of the Halophytic Plant Eutrema salsugineum.</title>
        <authorList>
            <person name="Yang R."/>
            <person name="Jarvis D.E."/>
            <person name="Chen H."/>
            <person name="Beilstein M.A."/>
            <person name="Grimwood J."/>
            <person name="Jenkins J."/>
            <person name="Shu S."/>
            <person name="Prochnik S."/>
            <person name="Xin M."/>
            <person name="Ma C."/>
            <person name="Schmutz J."/>
            <person name="Wing R.A."/>
            <person name="Mitchell-Olds T."/>
            <person name="Schumaker K.S."/>
            <person name="Wang X."/>
        </authorList>
    </citation>
    <scope>NUCLEOTIDE SEQUENCE [LARGE SCALE GENOMIC DNA]</scope>
</reference>
<comment type="subcellular location">
    <subcellularLocation>
        <location evidence="1">Membrane</location>
        <topology evidence="1">Multi-pass membrane protein</topology>
    </subcellularLocation>
</comment>
<keyword evidence="6" id="KW-0444">Lipid biosynthesis</keyword>
<dbReference type="PROSITE" id="PS01315">
    <property type="entry name" value="CDS"/>
    <property type="match status" value="1"/>
</dbReference>
<evidence type="ECO:0000256" key="2">
    <source>
        <dbReference type="ARBA" id="ARBA00005119"/>
    </source>
</evidence>
<dbReference type="KEGG" id="eus:EUTSA_v10026913mg"/>
<feature type="transmembrane region" description="Helical" evidence="16">
    <location>
        <begin position="131"/>
        <end position="156"/>
    </location>
</feature>
<dbReference type="eggNOG" id="KOG1440">
    <property type="taxonomic scope" value="Eukaryota"/>
</dbReference>
<sequence length="291" mass="33593">MIGGFALIVYLGHLYITAMVVVIQIFMARELFNLLRKPYEDKQLPGFRLLNWHFFFTVMLFVYGRILSQRLIKYHMAICYSLYISGFVWFILTLKKKMYKYQFSQYAWTHMILIVMFTQSSFTLANIFEGIFWFLLPASLIVINDIFACICGFFFGRTPLIKLSPKKTWEGFIGASITTMISAFLLAHVMGRFLWLTCPREFPWKEISILPVQWHALCLGLFASIIAPFGGFFASGFKRAFKVKDFGDSIPGHGGITDRMDCQIITSLTLEEQQALFMKLGQMLQEKVIGS</sequence>
<keyword evidence="9 15" id="KW-0548">Nucleotidyltransferase</keyword>
<dbReference type="Pfam" id="PF01148">
    <property type="entry name" value="CTP_transf_1"/>
    <property type="match status" value="1"/>
</dbReference>
<evidence type="ECO:0000256" key="12">
    <source>
        <dbReference type="ARBA" id="ARBA00023136"/>
    </source>
</evidence>
<dbReference type="GO" id="GO:0004605">
    <property type="term" value="F:phosphatidate cytidylyltransferase activity"/>
    <property type="evidence" value="ECO:0007669"/>
    <property type="project" value="UniProtKB-EC"/>
</dbReference>
<keyword evidence="12 16" id="KW-0472">Membrane</keyword>
<evidence type="ECO:0000256" key="14">
    <source>
        <dbReference type="ARBA" id="ARBA00023264"/>
    </source>
</evidence>
<evidence type="ECO:0000256" key="9">
    <source>
        <dbReference type="ARBA" id="ARBA00022695"/>
    </source>
</evidence>
<organism evidence="17 18">
    <name type="scientific">Eutrema salsugineum</name>
    <name type="common">Saltwater cress</name>
    <name type="synonym">Sisymbrium salsugineum</name>
    <dbReference type="NCBI Taxonomy" id="72664"/>
    <lineage>
        <taxon>Eukaryota</taxon>
        <taxon>Viridiplantae</taxon>
        <taxon>Streptophyta</taxon>
        <taxon>Embryophyta</taxon>
        <taxon>Tracheophyta</taxon>
        <taxon>Spermatophyta</taxon>
        <taxon>Magnoliopsida</taxon>
        <taxon>eudicotyledons</taxon>
        <taxon>Gunneridae</taxon>
        <taxon>Pentapetalae</taxon>
        <taxon>rosids</taxon>
        <taxon>malvids</taxon>
        <taxon>Brassicales</taxon>
        <taxon>Brassicaceae</taxon>
        <taxon>Eutremeae</taxon>
        <taxon>Eutrema</taxon>
    </lineage>
</organism>
<comment type="catalytic activity">
    <reaction evidence="15">
        <text>a 1,2-diacyl-sn-glycero-3-phosphate + CTP + H(+) = a CDP-1,2-diacyl-sn-glycerol + diphosphate</text>
        <dbReference type="Rhea" id="RHEA:16229"/>
        <dbReference type="ChEBI" id="CHEBI:15378"/>
        <dbReference type="ChEBI" id="CHEBI:33019"/>
        <dbReference type="ChEBI" id="CHEBI:37563"/>
        <dbReference type="ChEBI" id="CHEBI:58332"/>
        <dbReference type="ChEBI" id="CHEBI:58608"/>
        <dbReference type="EC" id="2.7.7.41"/>
    </reaction>
</comment>
<keyword evidence="10 16" id="KW-1133">Transmembrane helix</keyword>
<dbReference type="PANTHER" id="PTHR13773:SF31">
    <property type="entry name" value="PHOSPHATIDATE CYTIDYLYLTRANSFERASE 2"/>
    <property type="match status" value="1"/>
</dbReference>
<feature type="transmembrane region" description="Helical" evidence="16">
    <location>
        <begin position="6"/>
        <end position="28"/>
    </location>
</feature>
<evidence type="ECO:0000256" key="1">
    <source>
        <dbReference type="ARBA" id="ARBA00004141"/>
    </source>
</evidence>
<dbReference type="PANTHER" id="PTHR13773">
    <property type="entry name" value="PHOSPHATIDATE CYTIDYLYLTRANSFERASE"/>
    <property type="match status" value="1"/>
</dbReference>
<keyword evidence="11" id="KW-0443">Lipid metabolism</keyword>
<keyword evidence="13" id="KW-0594">Phospholipid biosynthesis</keyword>
<comment type="pathway">
    <text evidence="2 15">Phospholipid metabolism; CDP-diacylglycerol biosynthesis; CDP-diacylglycerol from sn-glycerol 3-phosphate: step 3/3.</text>
</comment>
<dbReference type="InterPro" id="IPR016720">
    <property type="entry name" value="PC_Trfase_euk"/>
</dbReference>
<evidence type="ECO:0000256" key="5">
    <source>
        <dbReference type="ARBA" id="ARBA00012487"/>
    </source>
</evidence>
<evidence type="ECO:0000256" key="15">
    <source>
        <dbReference type="RuleBase" id="RU003938"/>
    </source>
</evidence>
<evidence type="ECO:0000256" key="16">
    <source>
        <dbReference type="SAM" id="Phobius"/>
    </source>
</evidence>
<keyword evidence="18" id="KW-1185">Reference proteome</keyword>
<dbReference type="UniPathway" id="UPA00557">
    <property type="reaction ID" value="UER00614"/>
</dbReference>
<evidence type="ECO:0000256" key="10">
    <source>
        <dbReference type="ARBA" id="ARBA00022989"/>
    </source>
</evidence>
<evidence type="ECO:0000313" key="18">
    <source>
        <dbReference type="Proteomes" id="UP000030689"/>
    </source>
</evidence>